<evidence type="ECO:0000313" key="2">
    <source>
        <dbReference type="EMBL" id="TNN58170.1"/>
    </source>
</evidence>
<feature type="compositionally biased region" description="Basic and acidic residues" evidence="1">
    <location>
        <begin position="51"/>
        <end position="62"/>
    </location>
</feature>
<organism evidence="2 3">
    <name type="scientific">Liparis tanakae</name>
    <name type="common">Tanaka's snailfish</name>
    <dbReference type="NCBI Taxonomy" id="230148"/>
    <lineage>
        <taxon>Eukaryota</taxon>
        <taxon>Metazoa</taxon>
        <taxon>Chordata</taxon>
        <taxon>Craniata</taxon>
        <taxon>Vertebrata</taxon>
        <taxon>Euteleostomi</taxon>
        <taxon>Actinopterygii</taxon>
        <taxon>Neopterygii</taxon>
        <taxon>Teleostei</taxon>
        <taxon>Neoteleostei</taxon>
        <taxon>Acanthomorphata</taxon>
        <taxon>Eupercaria</taxon>
        <taxon>Perciformes</taxon>
        <taxon>Cottioidei</taxon>
        <taxon>Cottales</taxon>
        <taxon>Liparidae</taxon>
        <taxon>Liparis</taxon>
    </lineage>
</organism>
<evidence type="ECO:0000256" key="1">
    <source>
        <dbReference type="SAM" id="MobiDB-lite"/>
    </source>
</evidence>
<dbReference type="Proteomes" id="UP000314294">
    <property type="component" value="Unassembled WGS sequence"/>
</dbReference>
<dbReference type="AlphaFoldDB" id="A0A4Z2GY24"/>
<proteinExistence type="predicted"/>
<sequence length="84" mass="9570">MSALLLHALRRVDFMTMFRVPESLSVRRESDQLHSGAEDKTSLSSSLSSRSQHEDEQIEVHRGASPMNMRSLDMAVRASLWQLK</sequence>
<gene>
    <name evidence="2" type="ORF">EYF80_031603</name>
</gene>
<evidence type="ECO:0000313" key="3">
    <source>
        <dbReference type="Proteomes" id="UP000314294"/>
    </source>
</evidence>
<accession>A0A4Z2GY24</accession>
<dbReference type="EMBL" id="SRLO01000387">
    <property type="protein sequence ID" value="TNN58170.1"/>
    <property type="molecule type" value="Genomic_DNA"/>
</dbReference>
<protein>
    <submittedName>
        <fullName evidence="2">Uncharacterized protein</fullName>
    </submittedName>
</protein>
<name>A0A4Z2GY24_9TELE</name>
<feature type="compositionally biased region" description="Basic and acidic residues" evidence="1">
    <location>
        <begin position="26"/>
        <end position="41"/>
    </location>
</feature>
<keyword evidence="3" id="KW-1185">Reference proteome</keyword>
<feature type="region of interest" description="Disordered" evidence="1">
    <location>
        <begin position="26"/>
        <end position="66"/>
    </location>
</feature>
<comment type="caution">
    <text evidence="2">The sequence shown here is derived from an EMBL/GenBank/DDBJ whole genome shotgun (WGS) entry which is preliminary data.</text>
</comment>
<reference evidence="2 3" key="1">
    <citation type="submission" date="2019-03" db="EMBL/GenBank/DDBJ databases">
        <title>First draft genome of Liparis tanakae, snailfish: a comprehensive survey of snailfish specific genes.</title>
        <authorList>
            <person name="Kim W."/>
            <person name="Song I."/>
            <person name="Jeong J.-H."/>
            <person name="Kim D."/>
            <person name="Kim S."/>
            <person name="Ryu S."/>
            <person name="Song J.Y."/>
            <person name="Lee S.K."/>
        </authorList>
    </citation>
    <scope>NUCLEOTIDE SEQUENCE [LARGE SCALE GENOMIC DNA]</scope>
    <source>
        <tissue evidence="2">Muscle</tissue>
    </source>
</reference>